<evidence type="ECO:0000256" key="4">
    <source>
        <dbReference type="ARBA" id="ARBA00022496"/>
    </source>
</evidence>
<evidence type="ECO:0000256" key="6">
    <source>
        <dbReference type="ARBA" id="ARBA00022729"/>
    </source>
</evidence>
<dbReference type="AlphaFoldDB" id="A0A7W6C6I2"/>
<feature type="signal peptide" evidence="15">
    <location>
        <begin position="1"/>
        <end position="27"/>
    </location>
</feature>
<keyword evidence="2 12" id="KW-0813">Transport</keyword>
<evidence type="ECO:0000313" key="19">
    <source>
        <dbReference type="Proteomes" id="UP000561459"/>
    </source>
</evidence>
<dbReference type="InterPro" id="IPR010917">
    <property type="entry name" value="TonB_rcpt_CS"/>
</dbReference>
<dbReference type="PROSITE" id="PS01156">
    <property type="entry name" value="TONB_DEPENDENT_REC_2"/>
    <property type="match status" value="1"/>
</dbReference>
<dbReference type="InterPro" id="IPR039426">
    <property type="entry name" value="TonB-dep_rcpt-like"/>
</dbReference>
<evidence type="ECO:0000256" key="3">
    <source>
        <dbReference type="ARBA" id="ARBA00022452"/>
    </source>
</evidence>
<evidence type="ECO:0000256" key="1">
    <source>
        <dbReference type="ARBA" id="ARBA00004571"/>
    </source>
</evidence>
<comment type="subcellular location">
    <subcellularLocation>
        <location evidence="1 12">Cell outer membrane</location>
        <topology evidence="1 12">Multi-pass membrane protein</topology>
    </subcellularLocation>
</comment>
<dbReference type="RefSeq" id="WP_183618969.1">
    <property type="nucleotide sequence ID" value="NZ_JACIDY010000018.1"/>
</dbReference>
<evidence type="ECO:0000256" key="11">
    <source>
        <dbReference type="ARBA" id="ARBA00023237"/>
    </source>
</evidence>
<evidence type="ECO:0000259" key="17">
    <source>
        <dbReference type="Pfam" id="PF07715"/>
    </source>
</evidence>
<name>A0A7W6C6I2_9SPHN</name>
<evidence type="ECO:0000256" key="14">
    <source>
        <dbReference type="RuleBase" id="RU003357"/>
    </source>
</evidence>
<keyword evidence="18" id="KW-0675">Receptor</keyword>
<keyword evidence="11 12" id="KW-0998">Cell outer membrane</keyword>
<keyword evidence="5 12" id="KW-0812">Transmembrane</keyword>
<evidence type="ECO:0000313" key="18">
    <source>
        <dbReference type="EMBL" id="MBB3941758.1"/>
    </source>
</evidence>
<dbReference type="Pfam" id="PF07715">
    <property type="entry name" value="Plug"/>
    <property type="match status" value="1"/>
</dbReference>
<evidence type="ECO:0000256" key="12">
    <source>
        <dbReference type="PROSITE-ProRule" id="PRU01360"/>
    </source>
</evidence>
<dbReference type="PROSITE" id="PS52016">
    <property type="entry name" value="TONB_DEPENDENT_REC_3"/>
    <property type="match status" value="1"/>
</dbReference>
<dbReference type="Gene3D" id="2.40.170.20">
    <property type="entry name" value="TonB-dependent receptor, beta-barrel domain"/>
    <property type="match status" value="1"/>
</dbReference>
<dbReference type="GO" id="GO:0006826">
    <property type="term" value="P:iron ion transport"/>
    <property type="evidence" value="ECO:0007669"/>
    <property type="project" value="UniProtKB-KW"/>
</dbReference>
<keyword evidence="9 14" id="KW-0798">TonB box</keyword>
<keyword evidence="7" id="KW-0408">Iron</keyword>
<comment type="similarity">
    <text evidence="12 14">Belongs to the TonB-dependent receptor family.</text>
</comment>
<accession>A0A7W6C6I2</accession>
<dbReference type="Proteomes" id="UP000561459">
    <property type="component" value="Unassembled WGS sequence"/>
</dbReference>
<keyword evidence="6 15" id="KW-0732">Signal</keyword>
<keyword evidence="4" id="KW-0410">Iron transport</keyword>
<evidence type="ECO:0000256" key="8">
    <source>
        <dbReference type="ARBA" id="ARBA00023065"/>
    </source>
</evidence>
<feature type="domain" description="TonB-dependent receptor plug" evidence="17">
    <location>
        <begin position="63"/>
        <end position="167"/>
    </location>
</feature>
<keyword evidence="10 12" id="KW-0472">Membrane</keyword>
<organism evidence="18 19">
    <name type="scientific">Novosphingobium fluoreni</name>
    <dbReference type="NCBI Taxonomy" id="1391222"/>
    <lineage>
        <taxon>Bacteria</taxon>
        <taxon>Pseudomonadati</taxon>
        <taxon>Pseudomonadota</taxon>
        <taxon>Alphaproteobacteria</taxon>
        <taxon>Sphingomonadales</taxon>
        <taxon>Sphingomonadaceae</taxon>
        <taxon>Novosphingobium</taxon>
    </lineage>
</organism>
<keyword evidence="8" id="KW-0406">Ion transport</keyword>
<dbReference type="InterPro" id="IPR000531">
    <property type="entry name" value="Beta-barrel_TonB"/>
</dbReference>
<evidence type="ECO:0000256" key="5">
    <source>
        <dbReference type="ARBA" id="ARBA00022692"/>
    </source>
</evidence>
<feature type="short sequence motif" description="TonB C-terminal box" evidence="13">
    <location>
        <begin position="787"/>
        <end position="804"/>
    </location>
</feature>
<dbReference type="SUPFAM" id="SSF56935">
    <property type="entry name" value="Porins"/>
    <property type="match status" value="1"/>
</dbReference>
<evidence type="ECO:0000256" key="15">
    <source>
        <dbReference type="SAM" id="SignalP"/>
    </source>
</evidence>
<dbReference type="PANTHER" id="PTHR32552">
    <property type="entry name" value="FERRICHROME IRON RECEPTOR-RELATED"/>
    <property type="match status" value="1"/>
</dbReference>
<evidence type="ECO:0000259" key="16">
    <source>
        <dbReference type="Pfam" id="PF00593"/>
    </source>
</evidence>
<dbReference type="EMBL" id="JACIDY010000018">
    <property type="protein sequence ID" value="MBB3941758.1"/>
    <property type="molecule type" value="Genomic_DNA"/>
</dbReference>
<gene>
    <name evidence="18" type="ORF">GGR39_003439</name>
</gene>
<evidence type="ECO:0000256" key="2">
    <source>
        <dbReference type="ARBA" id="ARBA00022448"/>
    </source>
</evidence>
<evidence type="ECO:0000256" key="10">
    <source>
        <dbReference type="ARBA" id="ARBA00023136"/>
    </source>
</evidence>
<dbReference type="InterPro" id="IPR012910">
    <property type="entry name" value="Plug_dom"/>
</dbReference>
<sequence length="804" mass="87723">MKSAYRHAFGVSLLSIALMGLSNEAIAQDASSQNQAQGAGAPVGERGFDDIIVTARKVGEASQSLPITISAFNAEQVKQKVILDVRDLQTVTPGLTISNNQTGGTPVFAIRGTATELGIDGGVALYLNDVPIMNAIGLSTQFYDISTVEVLKGPQGTQFGTNTTGGTLTVRTNLPSPDVEGYVKAGYGNYNRREAEGMINLPVNDVLGFRFAGNWIKRDGYVRNPIAAGGAPDRFANENRYSLRGTMQLASGPVDSVLIVDYFHRNEAPSGTIPTDFGPDAGFGIDLRALGERVGNRKTMYVGADPSGLPRQYYGRAKLFGIEHRVNIDVTDNFKVRNVLGWRKDVIGFSEDTSGLTLTQVNIYKDTKTSQWTDDITFSYSALDNRWRTSVGGFFLLNDKKEGINANVGQSLFLSGAFGFSLPLVIDIHNFERKKFTSKAVYANTEFDITDSLSVAGGFRYNWDRISSEVSASQVSGVLPSFGPNYFPDAQTPCATAALLFYQDRDFGACLGRRGRGFRAPSWNVAVTNKFGPRVLGYAKVSHGYLSGGTNFTIRELPFFQPETTTMMEAGLKADWSIATRPIRTNIALYRGKTKDKQVFVNANYDDGFAAYGVINAARQSVWGIDLDVRFSPFQGLTLDAGYNYIKSKFDKFVIPGLGGNADGKTGATLVTPTDLSGATPAQTPKHQLNVAASYEWPIASTAGKVTTTVSGYYTSKITQTNVFSDYNARFGERFNQVPGYFTANASLNWNQVMGSPLSVQLWVRNLFDKNYLTSRNVQFQAWGYSTATFGAPRTYGINAEYRF</sequence>
<proteinExistence type="inferred from homology"/>
<reference evidence="18 19" key="1">
    <citation type="submission" date="2020-08" db="EMBL/GenBank/DDBJ databases">
        <title>Genomic Encyclopedia of Type Strains, Phase IV (KMG-IV): sequencing the most valuable type-strain genomes for metagenomic binning, comparative biology and taxonomic classification.</title>
        <authorList>
            <person name="Goeker M."/>
        </authorList>
    </citation>
    <scope>NUCLEOTIDE SEQUENCE [LARGE SCALE GENOMIC DNA]</scope>
    <source>
        <strain evidence="18 19">DSM 27568</strain>
    </source>
</reference>
<feature type="domain" description="TonB-dependent receptor-like beta-barrel" evidence="16">
    <location>
        <begin position="277"/>
        <end position="767"/>
    </location>
</feature>
<evidence type="ECO:0000256" key="13">
    <source>
        <dbReference type="PROSITE-ProRule" id="PRU10144"/>
    </source>
</evidence>
<evidence type="ECO:0000256" key="9">
    <source>
        <dbReference type="ARBA" id="ARBA00023077"/>
    </source>
</evidence>
<feature type="chain" id="PRO_5031182486" evidence="15">
    <location>
        <begin position="28"/>
        <end position="804"/>
    </location>
</feature>
<dbReference type="InterPro" id="IPR036942">
    <property type="entry name" value="Beta-barrel_TonB_sf"/>
</dbReference>
<evidence type="ECO:0000256" key="7">
    <source>
        <dbReference type="ARBA" id="ARBA00023004"/>
    </source>
</evidence>
<keyword evidence="19" id="KW-1185">Reference proteome</keyword>
<protein>
    <submittedName>
        <fullName evidence="18">Outer membrane receptor protein involved in Fe transport</fullName>
    </submittedName>
</protein>
<dbReference type="Pfam" id="PF00593">
    <property type="entry name" value="TonB_dep_Rec_b-barrel"/>
    <property type="match status" value="1"/>
</dbReference>
<comment type="caution">
    <text evidence="18">The sequence shown here is derived from an EMBL/GenBank/DDBJ whole genome shotgun (WGS) entry which is preliminary data.</text>
</comment>
<keyword evidence="3 12" id="KW-1134">Transmembrane beta strand</keyword>
<dbReference type="GO" id="GO:0009279">
    <property type="term" value="C:cell outer membrane"/>
    <property type="evidence" value="ECO:0007669"/>
    <property type="project" value="UniProtKB-SubCell"/>
</dbReference>
<dbReference type="PANTHER" id="PTHR32552:SF81">
    <property type="entry name" value="TONB-DEPENDENT OUTER MEMBRANE RECEPTOR"/>
    <property type="match status" value="1"/>
</dbReference>